<evidence type="ECO:0000313" key="2">
    <source>
        <dbReference type="EMBL" id="MFC4834292.1"/>
    </source>
</evidence>
<evidence type="ECO:0000256" key="1">
    <source>
        <dbReference type="SAM" id="MobiDB-lite"/>
    </source>
</evidence>
<gene>
    <name evidence="2" type="ORF">ACFPEL_17880</name>
</gene>
<dbReference type="Proteomes" id="UP001595909">
    <property type="component" value="Unassembled WGS sequence"/>
</dbReference>
<evidence type="ECO:0000313" key="3">
    <source>
        <dbReference type="Proteomes" id="UP001595909"/>
    </source>
</evidence>
<keyword evidence="3" id="KW-1185">Reference proteome</keyword>
<reference evidence="3" key="1">
    <citation type="journal article" date="2019" name="Int. J. Syst. Evol. Microbiol.">
        <title>The Global Catalogue of Microorganisms (GCM) 10K type strain sequencing project: providing services to taxonomists for standard genome sequencing and annotation.</title>
        <authorList>
            <consortium name="The Broad Institute Genomics Platform"/>
            <consortium name="The Broad Institute Genome Sequencing Center for Infectious Disease"/>
            <person name="Wu L."/>
            <person name="Ma J."/>
        </authorList>
    </citation>
    <scope>NUCLEOTIDE SEQUENCE [LARGE SCALE GENOMIC DNA]</scope>
    <source>
        <strain evidence="3">CCUG 50347</strain>
    </source>
</reference>
<name>A0ABV9RLN3_9PSEU</name>
<proteinExistence type="predicted"/>
<protein>
    <recommendedName>
        <fullName evidence="4">Secreted protein</fullName>
    </recommendedName>
</protein>
<evidence type="ECO:0008006" key="4">
    <source>
        <dbReference type="Google" id="ProtNLM"/>
    </source>
</evidence>
<sequence length="168" mass="17216">MRPTFVMLAVTAAVVGSLLGLGPEPLGAPRAAACESKAPQCRGDDHAPPSDGDLLIRGTLTTVVGVIVVDARSVGGQVDGVATLALGPTGPVREIRPPGDGRDFYCVNIERDGTPGLRANFYIRDVGDGVTTFDQAAVFAEDPELTCSNGTPPASFPDGVAGDITVTR</sequence>
<organism evidence="2 3">
    <name type="scientific">Actinomycetospora chibensis</name>
    <dbReference type="NCBI Taxonomy" id="663606"/>
    <lineage>
        <taxon>Bacteria</taxon>
        <taxon>Bacillati</taxon>
        <taxon>Actinomycetota</taxon>
        <taxon>Actinomycetes</taxon>
        <taxon>Pseudonocardiales</taxon>
        <taxon>Pseudonocardiaceae</taxon>
        <taxon>Actinomycetospora</taxon>
    </lineage>
</organism>
<accession>A0ABV9RLN3</accession>
<dbReference type="RefSeq" id="WP_274190855.1">
    <property type="nucleotide sequence ID" value="NZ_BAABHN010000039.1"/>
</dbReference>
<dbReference type="EMBL" id="JBHSIM010000039">
    <property type="protein sequence ID" value="MFC4834292.1"/>
    <property type="molecule type" value="Genomic_DNA"/>
</dbReference>
<comment type="caution">
    <text evidence="2">The sequence shown here is derived from an EMBL/GenBank/DDBJ whole genome shotgun (WGS) entry which is preliminary data.</text>
</comment>
<feature type="region of interest" description="Disordered" evidence="1">
    <location>
        <begin position="149"/>
        <end position="168"/>
    </location>
</feature>